<proteinExistence type="inferred from homology"/>
<dbReference type="GO" id="GO:0004531">
    <property type="term" value="F:deoxyribonuclease II activity"/>
    <property type="evidence" value="ECO:0007669"/>
    <property type="project" value="InterPro"/>
</dbReference>
<dbReference type="PANTHER" id="PTHR10858">
    <property type="entry name" value="DEOXYRIBONUCLEASE II"/>
    <property type="match status" value="1"/>
</dbReference>
<sequence>MTAVRTTKPTEKYDFPDSGSVYAQSFLCLSLSVNFLKDVGEYMRFAQKMITRSTRKIPSLRAPSLQDVVSKKSLPKSATVFTTIRELETLDGTRAKGFSKHRKFAADLWHDFTAPYLNTRISGGDMEEWKRSEQNIPEQGGSLQMGQKDKKLWQAFRDIVGKYEKCRTKRIFDIIGIIILLHTRVDTIFGAGPSLEPITRFTMASTGINAFTHMFHSRNRDGM</sequence>
<dbReference type="AlphaFoldDB" id="A0A0C2D7T7"/>
<dbReference type="GO" id="GO:0006309">
    <property type="term" value="P:apoptotic DNA fragmentation"/>
    <property type="evidence" value="ECO:0007669"/>
    <property type="project" value="TreeGrafter"/>
</dbReference>
<keyword evidence="2" id="KW-0378">Hydrolase</keyword>
<evidence type="ECO:0000313" key="3">
    <source>
        <dbReference type="EMBL" id="KIH65728.1"/>
    </source>
</evidence>
<evidence type="ECO:0000256" key="2">
    <source>
        <dbReference type="ARBA" id="ARBA00022801"/>
    </source>
</evidence>
<dbReference type="PANTHER" id="PTHR10858:SF30">
    <property type="entry name" value="CELL-DEATH-RELATED NUCLEASE 7"/>
    <property type="match status" value="1"/>
</dbReference>
<evidence type="ECO:0000256" key="1">
    <source>
        <dbReference type="ARBA" id="ARBA00007527"/>
    </source>
</evidence>
<organism evidence="3 4">
    <name type="scientific">Ancylostoma duodenale</name>
    <dbReference type="NCBI Taxonomy" id="51022"/>
    <lineage>
        <taxon>Eukaryota</taxon>
        <taxon>Metazoa</taxon>
        <taxon>Ecdysozoa</taxon>
        <taxon>Nematoda</taxon>
        <taxon>Chromadorea</taxon>
        <taxon>Rhabditida</taxon>
        <taxon>Rhabditina</taxon>
        <taxon>Rhabditomorpha</taxon>
        <taxon>Strongyloidea</taxon>
        <taxon>Ancylostomatidae</taxon>
        <taxon>Ancylostomatinae</taxon>
        <taxon>Ancylostoma</taxon>
    </lineage>
</organism>
<dbReference type="OrthoDB" id="10261598at2759"/>
<reference evidence="3 4" key="1">
    <citation type="submission" date="2013-12" db="EMBL/GenBank/DDBJ databases">
        <title>Draft genome of the parsitic nematode Ancylostoma duodenale.</title>
        <authorList>
            <person name="Mitreva M."/>
        </authorList>
    </citation>
    <scope>NUCLEOTIDE SEQUENCE [LARGE SCALE GENOMIC DNA]</scope>
    <source>
        <strain evidence="3 4">Zhejiang</strain>
    </source>
</reference>
<name>A0A0C2D7T7_9BILA</name>
<dbReference type="Pfam" id="PF03265">
    <property type="entry name" value="DNase_II"/>
    <property type="match status" value="1"/>
</dbReference>
<protein>
    <submittedName>
        <fullName evidence="3">Uncharacterized protein</fullName>
    </submittedName>
</protein>
<dbReference type="InterPro" id="IPR004947">
    <property type="entry name" value="DNase_II"/>
</dbReference>
<evidence type="ECO:0000313" key="4">
    <source>
        <dbReference type="Proteomes" id="UP000054047"/>
    </source>
</evidence>
<accession>A0A0C2D7T7</accession>
<dbReference type="EMBL" id="KN727418">
    <property type="protein sequence ID" value="KIH65728.1"/>
    <property type="molecule type" value="Genomic_DNA"/>
</dbReference>
<gene>
    <name evidence="3" type="ORF">ANCDUO_03947</name>
</gene>
<comment type="similarity">
    <text evidence="1">Belongs to the DNase II family.</text>
</comment>
<dbReference type="Proteomes" id="UP000054047">
    <property type="component" value="Unassembled WGS sequence"/>
</dbReference>
<keyword evidence="4" id="KW-1185">Reference proteome</keyword>